<evidence type="ECO:0000259" key="8">
    <source>
        <dbReference type="Pfam" id="PF16953"/>
    </source>
</evidence>
<sequence length="616" mass="71335">MIARQLLKAATTDKLVSCCTWNLSVKYGSTAKHKRISLFKKRAVFKTDLSKPSPTDLRYIDWKLDGVDEIKEGGISCKEGFPTAAKKNPKPVIDIPPGYNSIEVWDEVLEEVFSNSPYGRNVVQRSIMLFLLRNCPLNTNSHSESELSRTLQSFLDYLVEKPEALEVCQSSLWYYLKSCRENGQTHKVLPLLRLLKDKIKTWAPKFLEEIIQHDLKDDQDVVDYFVYMVSVSCDKYLKHEAISFLLRANKKEDAVKMMREQMEVNARNTNAINIQDKVLNTFLDTFSYSEDGDVWAENRDVVENFLLLMSQSYFVFKHHDSAAMVAEWFKRIPHENWAAKTFSAIQVRDGLCPVSGVKMIPSILSEKEHQLLKNASKKSLLNQNIQINRYAPAEFKPTKHWKWQSDSGTKDKDAKKFIELLLERGPFDLVIDGANVIHTYKTKDVAFKAIRRFVKDFRAKVKKDAKVVFMARDYSAGELNRAYPDFAQTIDQCYLNPRTEDDSYILYTAICSGRNCYVLSNDLFRNYKHFFSTHLTPTISLLFHKFQSSMQITFEAQLGGHLEVQFGSSVFPQVQQTDRTWHFPFQYLDGPRYGKVHILPRHYLCVYRKDLLPQSS</sequence>
<evidence type="ECO:0000256" key="3">
    <source>
        <dbReference type="ARBA" id="ARBA00022723"/>
    </source>
</evidence>
<keyword evidence="6" id="KW-0809">Transit peptide</keyword>
<dbReference type="PANTHER" id="PTHR13547">
    <property type="match status" value="1"/>
</dbReference>
<reference evidence="9" key="1">
    <citation type="submission" date="2020-04" db="EMBL/GenBank/DDBJ databases">
        <authorList>
            <person name="Neveu A P."/>
        </authorList>
    </citation>
    <scope>NUCLEOTIDE SEQUENCE</scope>
    <source>
        <tissue evidence="9">Whole embryo</tissue>
    </source>
</reference>
<gene>
    <name evidence="9" type="primary">Kiaa0391</name>
</gene>
<dbReference type="EMBL" id="LR786173">
    <property type="protein sequence ID" value="CAB3258625.1"/>
    <property type="molecule type" value="mRNA"/>
</dbReference>
<dbReference type="GO" id="GO:0046872">
    <property type="term" value="F:metal ion binding"/>
    <property type="evidence" value="ECO:0007669"/>
    <property type="project" value="UniProtKB-KW"/>
</dbReference>
<evidence type="ECO:0000256" key="2">
    <source>
        <dbReference type="ARBA" id="ARBA00007626"/>
    </source>
</evidence>
<name>A0A6F9DGK4_9ASCI</name>
<keyword evidence="3" id="KW-0479">Metal-binding</keyword>
<comment type="similarity">
    <text evidence="2">Belongs to the PPR family. P subfamily.</text>
</comment>
<accession>A0A6F9DGK4</accession>
<organism evidence="9">
    <name type="scientific">Phallusia mammillata</name>
    <dbReference type="NCBI Taxonomy" id="59560"/>
    <lineage>
        <taxon>Eukaryota</taxon>
        <taxon>Metazoa</taxon>
        <taxon>Chordata</taxon>
        <taxon>Tunicata</taxon>
        <taxon>Ascidiacea</taxon>
        <taxon>Phlebobranchia</taxon>
        <taxon>Ascidiidae</taxon>
        <taxon>Phallusia</taxon>
    </lineage>
</organism>
<dbReference type="GO" id="GO:0030678">
    <property type="term" value="C:mitochondrial ribonuclease P complex"/>
    <property type="evidence" value="ECO:0007669"/>
    <property type="project" value="TreeGrafter"/>
</dbReference>
<evidence type="ECO:0000313" key="9">
    <source>
        <dbReference type="EMBL" id="CAB3258625.1"/>
    </source>
</evidence>
<dbReference type="Gene3D" id="3.40.50.11980">
    <property type="match status" value="1"/>
</dbReference>
<dbReference type="Pfam" id="PF16953">
    <property type="entry name" value="PRORP"/>
    <property type="match status" value="1"/>
</dbReference>
<keyword evidence="7" id="KW-0496">Mitochondrion</keyword>
<proteinExistence type="evidence at transcript level"/>
<protein>
    <submittedName>
        <fullName evidence="9">Mitochondrial ribonuclease P protein 3</fullName>
    </submittedName>
</protein>
<keyword evidence="4" id="KW-0378">Hydrolase</keyword>
<evidence type="ECO:0000256" key="7">
    <source>
        <dbReference type="ARBA" id="ARBA00023128"/>
    </source>
</evidence>
<keyword evidence="5" id="KW-0862">Zinc</keyword>
<dbReference type="GO" id="GO:0004526">
    <property type="term" value="F:ribonuclease P activity"/>
    <property type="evidence" value="ECO:0007669"/>
    <property type="project" value="TreeGrafter"/>
</dbReference>
<dbReference type="InterPro" id="IPR031595">
    <property type="entry name" value="PRORP_C"/>
</dbReference>
<comment type="subcellular location">
    <subcellularLocation>
        <location evidence="1">Mitochondrion</location>
    </subcellularLocation>
</comment>
<dbReference type="PANTHER" id="PTHR13547:SF1">
    <property type="entry name" value="MITOCHONDRIAL RIBONUCLEASE P CATALYTIC SUBUNIT"/>
    <property type="match status" value="1"/>
</dbReference>
<evidence type="ECO:0000256" key="5">
    <source>
        <dbReference type="ARBA" id="ARBA00022833"/>
    </source>
</evidence>
<dbReference type="AlphaFoldDB" id="A0A6F9DGK4"/>
<evidence type="ECO:0000256" key="6">
    <source>
        <dbReference type="ARBA" id="ARBA00022946"/>
    </source>
</evidence>
<evidence type="ECO:0000256" key="4">
    <source>
        <dbReference type="ARBA" id="ARBA00022801"/>
    </source>
</evidence>
<dbReference type="GO" id="GO:0097745">
    <property type="term" value="P:mitochondrial tRNA 5'-end processing"/>
    <property type="evidence" value="ECO:0007669"/>
    <property type="project" value="TreeGrafter"/>
</dbReference>
<dbReference type="GO" id="GO:0001682">
    <property type="term" value="P:tRNA 5'-leader removal"/>
    <property type="evidence" value="ECO:0007669"/>
    <property type="project" value="TreeGrafter"/>
</dbReference>
<evidence type="ECO:0000256" key="1">
    <source>
        <dbReference type="ARBA" id="ARBA00004173"/>
    </source>
</evidence>
<feature type="domain" description="PRORP" evidence="8">
    <location>
        <begin position="409"/>
        <end position="605"/>
    </location>
</feature>